<dbReference type="EMBL" id="LRGC01000007">
    <property type="protein sequence ID" value="KWR54801.1"/>
    <property type="molecule type" value="Genomic_DNA"/>
</dbReference>
<dbReference type="InterPro" id="IPR006439">
    <property type="entry name" value="HAD-SF_hydro_IA"/>
</dbReference>
<reference evidence="2" key="2">
    <citation type="submission" date="2016-01" db="EMBL/GenBank/DDBJ databases">
        <authorList>
            <person name="McClelland M."/>
            <person name="Jain A."/>
            <person name="Saraogi P."/>
            <person name="Mendelson R."/>
            <person name="Westerman R."/>
            <person name="SanMiguel P."/>
            <person name="Csonka L."/>
        </authorList>
    </citation>
    <scope>NUCLEOTIDE SEQUENCE</scope>
    <source>
        <strain evidence="2">CL09T03C01</strain>
    </source>
</reference>
<proteinExistence type="predicted"/>
<reference evidence="1 4" key="3">
    <citation type="journal article" date="2019" name="Nat. Med.">
        <title>A library of human gut bacterial isolates paired with longitudinal multiomics data enables mechanistic microbiome research.</title>
        <authorList>
            <person name="Poyet M."/>
            <person name="Groussin M."/>
            <person name="Gibbons S.M."/>
            <person name="Avila-Pacheco J."/>
            <person name="Jiang X."/>
            <person name="Kearney S.M."/>
            <person name="Perrotta A.R."/>
            <person name="Berdy B."/>
            <person name="Zhao S."/>
            <person name="Lieberman T.D."/>
            <person name="Swanson P.K."/>
            <person name="Smith M."/>
            <person name="Roesemann S."/>
            <person name="Alexander J.E."/>
            <person name="Rich S.A."/>
            <person name="Livny J."/>
            <person name="Vlamakis H."/>
            <person name="Clish C."/>
            <person name="Bullock K."/>
            <person name="Deik A."/>
            <person name="Scott J."/>
            <person name="Pierce K.A."/>
            <person name="Xavier R.J."/>
            <person name="Alm E.J."/>
        </authorList>
    </citation>
    <scope>NUCLEOTIDE SEQUENCE [LARGE SCALE GENOMIC DNA]</scope>
    <source>
        <strain evidence="1 4">BIOML-A6</strain>
    </source>
</reference>
<dbReference type="InterPro" id="IPR036412">
    <property type="entry name" value="HAD-like_sf"/>
</dbReference>
<organism evidence="2 3">
    <name type="scientific">Bacteroides stercoris</name>
    <dbReference type="NCBI Taxonomy" id="46506"/>
    <lineage>
        <taxon>Bacteria</taxon>
        <taxon>Pseudomonadati</taxon>
        <taxon>Bacteroidota</taxon>
        <taxon>Bacteroidia</taxon>
        <taxon>Bacteroidales</taxon>
        <taxon>Bacteroidaceae</taxon>
        <taxon>Bacteroides</taxon>
    </lineage>
</organism>
<evidence type="ECO:0000313" key="3">
    <source>
        <dbReference type="Proteomes" id="UP000056419"/>
    </source>
</evidence>
<dbReference type="STRING" id="46506.AA415_01828"/>
<dbReference type="PATRIC" id="fig|46506.5.peg.1951"/>
<dbReference type="EC" id="3.1.3.-" evidence="2"/>
<dbReference type="Proteomes" id="UP000467334">
    <property type="component" value="Unassembled WGS sequence"/>
</dbReference>
<accession>A0A108T7H3</accession>
<dbReference type="SFLD" id="SFLDG01129">
    <property type="entry name" value="C1.5:_HAD__Beta-PGM__Phosphata"/>
    <property type="match status" value="1"/>
</dbReference>
<name>A0A108T7H3_BACSE</name>
<dbReference type="Gene3D" id="1.10.150.240">
    <property type="entry name" value="Putative phosphatase, domain 2"/>
    <property type="match status" value="1"/>
</dbReference>
<dbReference type="InterPro" id="IPR023214">
    <property type="entry name" value="HAD_sf"/>
</dbReference>
<keyword evidence="2" id="KW-0378">Hydrolase</keyword>
<dbReference type="GO" id="GO:0016787">
    <property type="term" value="F:hydrolase activity"/>
    <property type="evidence" value="ECO:0007669"/>
    <property type="project" value="UniProtKB-KW"/>
</dbReference>
<evidence type="ECO:0000313" key="1">
    <source>
        <dbReference type="EMBL" id="KAB5309034.1"/>
    </source>
</evidence>
<dbReference type="NCBIfam" id="TIGR01509">
    <property type="entry name" value="HAD-SF-IA-v3"/>
    <property type="match status" value="1"/>
</dbReference>
<evidence type="ECO:0000313" key="2">
    <source>
        <dbReference type="EMBL" id="KWR54801.1"/>
    </source>
</evidence>
<dbReference type="Proteomes" id="UP000056419">
    <property type="component" value="Unassembled WGS sequence"/>
</dbReference>
<dbReference type="SUPFAM" id="SSF56784">
    <property type="entry name" value="HAD-like"/>
    <property type="match status" value="1"/>
</dbReference>
<dbReference type="PANTHER" id="PTHR43611:SF3">
    <property type="entry name" value="FLAVIN MONONUCLEOTIDE HYDROLASE 1, CHLOROPLATIC"/>
    <property type="match status" value="1"/>
</dbReference>
<dbReference type="AlphaFoldDB" id="A0A108T7H3"/>
<protein>
    <submittedName>
        <fullName evidence="1">HAD family phosphatase</fullName>
    </submittedName>
    <submittedName>
        <fullName evidence="2">Putative alpha-D-glucose-1-phosphate phosphatase, YihX-like</fullName>
        <ecNumber evidence="2">3.1.3.-</ecNumber>
    </submittedName>
</protein>
<comment type="caution">
    <text evidence="2">The sequence shown here is derived from an EMBL/GenBank/DDBJ whole genome shotgun (WGS) entry which is preliminary data.</text>
</comment>
<keyword evidence="3" id="KW-1185">Reference proteome</keyword>
<evidence type="ECO:0000313" key="4">
    <source>
        <dbReference type="Proteomes" id="UP000467334"/>
    </source>
</evidence>
<sequence length="210" mass="24078">MIKNILFDMGGVIFRQNSEEAFRRFREAGVNTDEYMGEYGQKGFFLDVETGKIDAGEFCRRMAEAAGRESVSWDEAQYCWLGFIRDVPLSRLHNLLKLKEEYHICLLSNTNPFIMAFTRSDKFSDEHKPISDYFDTLFCSYEMQAYKPEPDIFLKALAADGMKAEETIFVDDSLKNIKAAEALGIRGLHVAPDEDWMEKLTALLHICNGL</sequence>
<dbReference type="SFLD" id="SFLDS00003">
    <property type="entry name" value="Haloacid_Dehalogenase"/>
    <property type="match status" value="1"/>
</dbReference>
<dbReference type="NCBIfam" id="TIGR01549">
    <property type="entry name" value="HAD-SF-IA-v1"/>
    <property type="match status" value="1"/>
</dbReference>
<dbReference type="RefSeq" id="WP_060385871.1">
    <property type="nucleotide sequence ID" value="NZ_CP081913.1"/>
</dbReference>
<dbReference type="EMBL" id="WCLE01000057">
    <property type="protein sequence ID" value="KAB5309034.1"/>
    <property type="molecule type" value="Genomic_DNA"/>
</dbReference>
<gene>
    <name evidence="2" type="primary">yihX_2</name>
    <name evidence="2" type="ORF">AA415_01828</name>
    <name evidence="1" type="ORF">F9958_16710</name>
</gene>
<dbReference type="PANTHER" id="PTHR43611">
    <property type="entry name" value="ALPHA-D-GLUCOSE 1-PHOSPHATE PHOSPHATASE"/>
    <property type="match status" value="1"/>
</dbReference>
<dbReference type="Pfam" id="PF00702">
    <property type="entry name" value="Hydrolase"/>
    <property type="match status" value="1"/>
</dbReference>
<dbReference type="InterPro" id="IPR023198">
    <property type="entry name" value="PGP-like_dom2"/>
</dbReference>
<reference evidence="2 3" key="1">
    <citation type="journal article" date="2016" name="BMC Genomics">
        <title>Type VI secretion systems of human gut Bacteroidales segregate into three genetic architectures, two of which are contained on mobile genetic elements.</title>
        <authorList>
            <person name="Coyne M.J."/>
            <person name="Roelofs K.G."/>
            <person name="Comstock L.E."/>
        </authorList>
    </citation>
    <scope>NUCLEOTIDE SEQUENCE [LARGE SCALE GENOMIC DNA]</scope>
    <source>
        <strain evidence="2 3">CL09T03C01</strain>
    </source>
</reference>
<dbReference type="Gene3D" id="3.40.50.1000">
    <property type="entry name" value="HAD superfamily/HAD-like"/>
    <property type="match status" value="1"/>
</dbReference>
<dbReference type="CDD" id="cd02603">
    <property type="entry name" value="HAD_sEH-N_like"/>
    <property type="match status" value="1"/>
</dbReference>